<evidence type="ECO:0000313" key="13">
    <source>
        <dbReference type="EMBL" id="KAF2075574.1"/>
    </source>
</evidence>
<dbReference type="InterPro" id="IPR001128">
    <property type="entry name" value="Cyt_P450"/>
</dbReference>
<comment type="cofactor">
    <cofactor evidence="1 12">
        <name>heme</name>
        <dbReference type="ChEBI" id="CHEBI:30413"/>
    </cofactor>
</comment>
<gene>
    <name evidence="13" type="ORF">CYY_003117</name>
</gene>
<evidence type="ECO:0000256" key="12">
    <source>
        <dbReference type="PIRSR" id="PIRSR602401-1"/>
    </source>
</evidence>
<feature type="binding site" description="axial binding residue" evidence="12">
    <location>
        <position position="430"/>
    </location>
    <ligand>
        <name>heme</name>
        <dbReference type="ChEBI" id="CHEBI:30413"/>
    </ligand>
    <ligandPart>
        <name>Fe</name>
        <dbReference type="ChEBI" id="CHEBI:18248"/>
    </ligandPart>
</feature>
<evidence type="ECO:0000256" key="4">
    <source>
        <dbReference type="ARBA" id="ARBA00022617"/>
    </source>
</evidence>
<dbReference type="PRINTS" id="PR00463">
    <property type="entry name" value="EP450I"/>
</dbReference>
<dbReference type="SUPFAM" id="SSF48264">
    <property type="entry name" value="Cytochrome P450"/>
    <property type="match status" value="1"/>
</dbReference>
<keyword evidence="4 12" id="KW-0349">Heme</keyword>
<evidence type="ECO:0000256" key="8">
    <source>
        <dbReference type="ARBA" id="ARBA00023002"/>
    </source>
</evidence>
<dbReference type="InterPro" id="IPR036396">
    <property type="entry name" value="Cyt_P450_sf"/>
</dbReference>
<dbReference type="GO" id="GO:0004497">
    <property type="term" value="F:monooxygenase activity"/>
    <property type="evidence" value="ECO:0007669"/>
    <property type="project" value="UniProtKB-KW"/>
</dbReference>
<dbReference type="PRINTS" id="PR00385">
    <property type="entry name" value="P450"/>
</dbReference>
<dbReference type="PANTHER" id="PTHR24300">
    <property type="entry name" value="CYTOCHROME P450 508A4-RELATED"/>
    <property type="match status" value="1"/>
</dbReference>
<keyword evidence="10" id="KW-0503">Monooxygenase</keyword>
<evidence type="ECO:0000256" key="9">
    <source>
        <dbReference type="ARBA" id="ARBA00023004"/>
    </source>
</evidence>
<dbReference type="Gene3D" id="1.10.630.10">
    <property type="entry name" value="Cytochrome P450"/>
    <property type="match status" value="1"/>
</dbReference>
<keyword evidence="7" id="KW-1133">Transmembrane helix</keyword>
<protein>
    <recommendedName>
        <fullName evidence="15">Cytochrome P450 family protein</fullName>
    </recommendedName>
</protein>
<dbReference type="GO" id="GO:0020037">
    <property type="term" value="F:heme binding"/>
    <property type="evidence" value="ECO:0007669"/>
    <property type="project" value="InterPro"/>
</dbReference>
<dbReference type="EMBL" id="AJWJ01000094">
    <property type="protein sequence ID" value="KAF2075574.1"/>
    <property type="molecule type" value="Genomic_DNA"/>
</dbReference>
<comment type="subcellular location">
    <subcellularLocation>
        <location evidence="2">Membrane</location>
        <topology evidence="2">Single-pass membrane protein</topology>
    </subcellularLocation>
</comment>
<keyword evidence="14" id="KW-1185">Reference proteome</keyword>
<dbReference type="FunFam" id="1.10.630.10:FF:000068">
    <property type="entry name" value="Probable cytochrome P450 508A2"/>
    <property type="match status" value="1"/>
</dbReference>
<evidence type="ECO:0000256" key="7">
    <source>
        <dbReference type="ARBA" id="ARBA00022989"/>
    </source>
</evidence>
<evidence type="ECO:0000256" key="3">
    <source>
        <dbReference type="ARBA" id="ARBA00010617"/>
    </source>
</evidence>
<dbReference type="GO" id="GO:0016705">
    <property type="term" value="F:oxidoreductase activity, acting on paired donors, with incorporation or reduction of molecular oxygen"/>
    <property type="evidence" value="ECO:0007669"/>
    <property type="project" value="InterPro"/>
</dbReference>
<evidence type="ECO:0008006" key="15">
    <source>
        <dbReference type="Google" id="ProtNLM"/>
    </source>
</evidence>
<proteinExistence type="inferred from homology"/>
<comment type="caution">
    <text evidence="13">The sequence shown here is derived from an EMBL/GenBank/DDBJ whole genome shotgun (WGS) entry which is preliminary data.</text>
</comment>
<keyword evidence="5" id="KW-0812">Transmembrane</keyword>
<dbReference type="InterPro" id="IPR050182">
    <property type="entry name" value="Cytochrome_P450_fam2"/>
</dbReference>
<dbReference type="OrthoDB" id="1055148at2759"/>
<dbReference type="InterPro" id="IPR002401">
    <property type="entry name" value="Cyt_P450_E_grp-I"/>
</dbReference>
<evidence type="ECO:0000256" key="6">
    <source>
        <dbReference type="ARBA" id="ARBA00022723"/>
    </source>
</evidence>
<keyword evidence="8" id="KW-0560">Oxidoreductase</keyword>
<keyword evidence="6 12" id="KW-0479">Metal-binding</keyword>
<dbReference type="CDD" id="cd20617">
    <property type="entry name" value="CYP1_2-like"/>
    <property type="match status" value="1"/>
</dbReference>
<evidence type="ECO:0000256" key="11">
    <source>
        <dbReference type="ARBA" id="ARBA00023136"/>
    </source>
</evidence>
<sequence>MSIFWLLISVLITLIYFNYVKKLKNYGPKSLKGPMPLPVIGNFHNLGCTAPHIPLFKFHEVYGPIYRIWMGDTYTVVLNDLDLIRKMLVHNASNFMERLFTPTLEFYSGDFSSLAFSKMHDWKDKRNIVSRSLVKNKAKNIEMVSNQVDNLLDCMEHYCKSNKPFPPRKNMQRFAMNTILKFVMNQEIPYDHQGVKDGPMKSLLTECDKVFIDLGTGKLGDYIDFMKPLLTLHYKWFDTKANKLRGIVLEEFKNHLSTFELENKENPRDLMDVMIGEFEGGESMDSTAVSMTLDIVLAGTDTIAGSLEWCLLFMANYPEYQEMAHKELEIVVGKGRKSMLADRISTPFVNAFIKESSRYKVVAAFSLPRVCSEDIEIDDYFIPKGSQILLNHTGIARNPEYWENPEIFDPTRHLKKNQEFSLYGYGPRNCIGQSLAQDKLYLAITNILLRFKVGSVDGNPIDETEIFGLTLHPNLFNLKLSEREKNIINSKKLD</sequence>
<dbReference type="GO" id="GO:0005506">
    <property type="term" value="F:iron ion binding"/>
    <property type="evidence" value="ECO:0007669"/>
    <property type="project" value="InterPro"/>
</dbReference>
<keyword evidence="11" id="KW-0472">Membrane</keyword>
<dbReference type="Pfam" id="PF00067">
    <property type="entry name" value="p450"/>
    <property type="match status" value="1"/>
</dbReference>
<reference evidence="13" key="1">
    <citation type="submission" date="2020-01" db="EMBL/GenBank/DDBJ databases">
        <title>Development of genomics and gene disruption for Polysphondylium violaceum indicates a role for the polyketide synthase stlB in stalk morphogenesis.</title>
        <authorList>
            <person name="Narita B."/>
            <person name="Kawabe Y."/>
            <person name="Kin K."/>
            <person name="Saito T."/>
            <person name="Gibbs R."/>
            <person name="Kuspa A."/>
            <person name="Muzny D."/>
            <person name="Queller D."/>
            <person name="Richards S."/>
            <person name="Strassman J."/>
            <person name="Sucgang R."/>
            <person name="Worley K."/>
            <person name="Schaap P."/>
        </authorList>
    </citation>
    <scope>NUCLEOTIDE SEQUENCE</scope>
    <source>
        <strain evidence="13">QSvi11</strain>
    </source>
</reference>
<dbReference type="AlphaFoldDB" id="A0A8J4PZ14"/>
<keyword evidence="9 12" id="KW-0408">Iron</keyword>
<evidence type="ECO:0000256" key="2">
    <source>
        <dbReference type="ARBA" id="ARBA00004167"/>
    </source>
</evidence>
<comment type="similarity">
    <text evidence="3">Belongs to the cytochrome P450 family.</text>
</comment>
<evidence type="ECO:0000256" key="1">
    <source>
        <dbReference type="ARBA" id="ARBA00001971"/>
    </source>
</evidence>
<organism evidence="13 14">
    <name type="scientific">Polysphondylium violaceum</name>
    <dbReference type="NCBI Taxonomy" id="133409"/>
    <lineage>
        <taxon>Eukaryota</taxon>
        <taxon>Amoebozoa</taxon>
        <taxon>Evosea</taxon>
        <taxon>Eumycetozoa</taxon>
        <taxon>Dictyostelia</taxon>
        <taxon>Dictyosteliales</taxon>
        <taxon>Dictyosteliaceae</taxon>
        <taxon>Polysphondylium</taxon>
    </lineage>
</organism>
<dbReference type="Proteomes" id="UP000695562">
    <property type="component" value="Unassembled WGS sequence"/>
</dbReference>
<accession>A0A8J4PZ14</accession>
<dbReference type="GO" id="GO:0016020">
    <property type="term" value="C:membrane"/>
    <property type="evidence" value="ECO:0007669"/>
    <property type="project" value="UniProtKB-SubCell"/>
</dbReference>
<dbReference type="PANTHER" id="PTHR24300:SF417">
    <property type="entry name" value="CYTOCHROME P450 508B1-RELATED"/>
    <property type="match status" value="1"/>
</dbReference>
<evidence type="ECO:0000313" key="14">
    <source>
        <dbReference type="Proteomes" id="UP000695562"/>
    </source>
</evidence>
<name>A0A8J4PZ14_9MYCE</name>
<evidence type="ECO:0000256" key="5">
    <source>
        <dbReference type="ARBA" id="ARBA00022692"/>
    </source>
</evidence>
<evidence type="ECO:0000256" key="10">
    <source>
        <dbReference type="ARBA" id="ARBA00023033"/>
    </source>
</evidence>